<proteinExistence type="predicted"/>
<comment type="caution">
    <text evidence="1">The sequence shown here is derived from an EMBL/GenBank/DDBJ whole genome shotgun (WGS) entry which is preliminary data.</text>
</comment>
<evidence type="ECO:0008006" key="3">
    <source>
        <dbReference type="Google" id="ProtNLM"/>
    </source>
</evidence>
<evidence type="ECO:0000313" key="2">
    <source>
        <dbReference type="Proteomes" id="UP001500279"/>
    </source>
</evidence>
<dbReference type="SUPFAM" id="SSF55729">
    <property type="entry name" value="Acyl-CoA N-acyltransferases (Nat)"/>
    <property type="match status" value="1"/>
</dbReference>
<dbReference type="EMBL" id="BAAAEW010000007">
    <property type="protein sequence ID" value="GAA0747413.1"/>
    <property type="molecule type" value="Genomic_DNA"/>
</dbReference>
<gene>
    <name evidence="1" type="ORF">GCM10009107_15890</name>
</gene>
<dbReference type="Gene3D" id="3.40.630.30">
    <property type="match status" value="1"/>
</dbReference>
<sequence>MSSGNGVARQLMRLQHEWVRGQGYALLETSTDQGNLAMARLNLQEGFEVCGTRAEPHRLQVLYLKQLRELLAS</sequence>
<accession>A0ABP3V373</accession>
<protein>
    <recommendedName>
        <fullName evidence="3">N-acetyltransferase domain-containing protein</fullName>
    </recommendedName>
</protein>
<name>A0ABP3V373_9BURK</name>
<keyword evidence="2" id="KW-1185">Reference proteome</keyword>
<organism evidence="1 2">
    <name type="scientific">Ideonella azotifigens</name>
    <dbReference type="NCBI Taxonomy" id="513160"/>
    <lineage>
        <taxon>Bacteria</taxon>
        <taxon>Pseudomonadati</taxon>
        <taxon>Pseudomonadota</taxon>
        <taxon>Betaproteobacteria</taxon>
        <taxon>Burkholderiales</taxon>
        <taxon>Sphaerotilaceae</taxon>
        <taxon>Ideonella</taxon>
    </lineage>
</organism>
<reference evidence="2" key="1">
    <citation type="journal article" date="2019" name="Int. J. Syst. Evol. Microbiol.">
        <title>The Global Catalogue of Microorganisms (GCM) 10K type strain sequencing project: providing services to taxonomists for standard genome sequencing and annotation.</title>
        <authorList>
            <consortium name="The Broad Institute Genomics Platform"/>
            <consortium name="The Broad Institute Genome Sequencing Center for Infectious Disease"/>
            <person name="Wu L."/>
            <person name="Ma J."/>
        </authorList>
    </citation>
    <scope>NUCLEOTIDE SEQUENCE [LARGE SCALE GENOMIC DNA]</scope>
    <source>
        <strain evidence="2">JCM 15503</strain>
    </source>
</reference>
<dbReference type="InterPro" id="IPR016181">
    <property type="entry name" value="Acyl_CoA_acyltransferase"/>
</dbReference>
<dbReference type="Proteomes" id="UP001500279">
    <property type="component" value="Unassembled WGS sequence"/>
</dbReference>
<evidence type="ECO:0000313" key="1">
    <source>
        <dbReference type="EMBL" id="GAA0747413.1"/>
    </source>
</evidence>